<name>A0A4P8IK58_9BURK</name>
<evidence type="ECO:0000313" key="8">
    <source>
        <dbReference type="Proteomes" id="UP000298656"/>
    </source>
</evidence>
<evidence type="ECO:0000259" key="6">
    <source>
        <dbReference type="SMART" id="SM00226"/>
    </source>
</evidence>
<dbReference type="FunFam" id="3.40.50.2300:FF:000113">
    <property type="entry name" value="Low molecular weight protein-tyrosine-phosphatase"/>
    <property type="match status" value="1"/>
</dbReference>
<reference evidence="7 8" key="1">
    <citation type="submission" date="2019-05" db="EMBL/GenBank/DDBJ databases">
        <title>Burkholderia sp. DHOD12, isolated from subtropical forest soil.</title>
        <authorList>
            <person name="Gao Z.-H."/>
            <person name="Qiu L.-H."/>
        </authorList>
    </citation>
    <scope>NUCLEOTIDE SEQUENCE [LARGE SCALE GENOMIC DNA]</scope>
    <source>
        <strain evidence="7 8">DHOD12</strain>
    </source>
</reference>
<dbReference type="KEGG" id="tvl:FAZ95_08550"/>
<dbReference type="RefSeq" id="WP_137332053.1">
    <property type="nucleotide sequence ID" value="NZ_CP040077.1"/>
</dbReference>
<keyword evidence="8" id="KW-1185">Reference proteome</keyword>
<sequence>MKSVAICFVCLGNICRSPTAEAVMRAQIEAAGLAAQIVVDSAGTGNWHVGEAPDARAQGAARQRGYDLSALRGRQIGKADFERFDLLLAMDDANLRELHELCPPEYRHKVHLLMEYAARAESLEVSDPYFGGAQGFEQVLDQCEEACQGLLADLRTRLAAAN</sequence>
<dbReference type="GO" id="GO:0004725">
    <property type="term" value="F:protein tyrosine phosphatase activity"/>
    <property type="evidence" value="ECO:0007669"/>
    <property type="project" value="UniProtKB-EC"/>
</dbReference>
<dbReference type="InterPro" id="IPR036196">
    <property type="entry name" value="Ptyr_pPase_sf"/>
</dbReference>
<evidence type="ECO:0000256" key="4">
    <source>
        <dbReference type="ARBA" id="ARBA00022912"/>
    </source>
</evidence>
<evidence type="ECO:0000256" key="1">
    <source>
        <dbReference type="ARBA" id="ARBA00011063"/>
    </source>
</evidence>
<dbReference type="InterPro" id="IPR017867">
    <property type="entry name" value="Tyr_phospatase_low_mol_wt"/>
</dbReference>
<feature type="active site" description="Nucleophile" evidence="5">
    <location>
        <position position="10"/>
    </location>
</feature>
<keyword evidence="3" id="KW-0378">Hydrolase</keyword>
<dbReference type="CDD" id="cd16343">
    <property type="entry name" value="LMWPTP"/>
    <property type="match status" value="1"/>
</dbReference>
<dbReference type="Pfam" id="PF01451">
    <property type="entry name" value="LMWPc"/>
    <property type="match status" value="1"/>
</dbReference>
<comment type="similarity">
    <text evidence="1">Belongs to the low molecular weight phosphotyrosine protein phosphatase family.</text>
</comment>
<organism evidence="7 8">
    <name type="scientific">Trinickia violacea</name>
    <dbReference type="NCBI Taxonomy" id="2571746"/>
    <lineage>
        <taxon>Bacteria</taxon>
        <taxon>Pseudomonadati</taxon>
        <taxon>Pseudomonadota</taxon>
        <taxon>Betaproteobacteria</taxon>
        <taxon>Burkholderiales</taxon>
        <taxon>Burkholderiaceae</taxon>
        <taxon>Trinickia</taxon>
    </lineage>
</organism>
<dbReference type="PANTHER" id="PTHR11717">
    <property type="entry name" value="LOW MOLECULAR WEIGHT PROTEIN TYROSINE PHOSPHATASE"/>
    <property type="match status" value="1"/>
</dbReference>
<dbReference type="InterPro" id="IPR050438">
    <property type="entry name" value="LMW_PTPase"/>
</dbReference>
<dbReference type="EC" id="3.1.3.48" evidence="2"/>
<dbReference type="Proteomes" id="UP000298656">
    <property type="component" value="Chromosome 1"/>
</dbReference>
<evidence type="ECO:0000256" key="2">
    <source>
        <dbReference type="ARBA" id="ARBA00013064"/>
    </source>
</evidence>
<dbReference type="AlphaFoldDB" id="A0A4P8IK58"/>
<dbReference type="InterPro" id="IPR023485">
    <property type="entry name" value="Ptyr_pPase"/>
</dbReference>
<dbReference type="EMBL" id="CP040077">
    <property type="protein sequence ID" value="QCP49222.1"/>
    <property type="molecule type" value="Genomic_DNA"/>
</dbReference>
<feature type="domain" description="Phosphotyrosine protein phosphatase I" evidence="6">
    <location>
        <begin position="4"/>
        <end position="153"/>
    </location>
</feature>
<dbReference type="SMART" id="SM00226">
    <property type="entry name" value="LMWPc"/>
    <property type="match status" value="1"/>
</dbReference>
<gene>
    <name evidence="7" type="ORF">FAZ95_08550</name>
</gene>
<evidence type="ECO:0000256" key="3">
    <source>
        <dbReference type="ARBA" id="ARBA00022801"/>
    </source>
</evidence>
<feature type="active site" description="Proton donor" evidence="5">
    <location>
        <position position="127"/>
    </location>
</feature>
<accession>A0A4P8IK58</accession>
<evidence type="ECO:0000256" key="5">
    <source>
        <dbReference type="PIRSR" id="PIRSR617867-1"/>
    </source>
</evidence>
<dbReference type="PANTHER" id="PTHR11717:SF7">
    <property type="entry name" value="LOW MOLECULAR WEIGHT PHOSPHOTYROSINE PROTEIN PHOSPHATASE"/>
    <property type="match status" value="1"/>
</dbReference>
<dbReference type="OrthoDB" id="9784339at2"/>
<dbReference type="Gene3D" id="3.40.50.2300">
    <property type="match status" value="1"/>
</dbReference>
<dbReference type="SUPFAM" id="SSF52788">
    <property type="entry name" value="Phosphotyrosine protein phosphatases I"/>
    <property type="match status" value="1"/>
</dbReference>
<dbReference type="PRINTS" id="PR00719">
    <property type="entry name" value="LMWPTPASE"/>
</dbReference>
<feature type="active site" evidence="5">
    <location>
        <position position="16"/>
    </location>
</feature>
<keyword evidence="4" id="KW-0904">Protein phosphatase</keyword>
<proteinExistence type="inferred from homology"/>
<protein>
    <recommendedName>
        <fullName evidence="2">protein-tyrosine-phosphatase</fullName>
        <ecNumber evidence="2">3.1.3.48</ecNumber>
    </recommendedName>
</protein>
<evidence type="ECO:0000313" key="7">
    <source>
        <dbReference type="EMBL" id="QCP49222.1"/>
    </source>
</evidence>